<dbReference type="RefSeq" id="WP_108995649.1">
    <property type="nucleotide sequence ID" value="NZ_BDQX01000394.1"/>
</dbReference>
<reference evidence="2 3" key="1">
    <citation type="submission" date="2017-08" db="EMBL/GenBank/DDBJ databases">
        <title>Substantial Increase in Enzyme Production by Combined Drug-Resistance Mutations in Paenibacillus agaridevorans.</title>
        <authorList>
            <person name="Tanaka Y."/>
            <person name="Funane K."/>
            <person name="Hosaka T."/>
            <person name="Shiwa Y."/>
            <person name="Fujita N."/>
            <person name="Miyazaki T."/>
            <person name="Yoshikawa H."/>
            <person name="Murakami K."/>
            <person name="Kasahara K."/>
            <person name="Inaoka T."/>
            <person name="Hiraga Y."/>
            <person name="Ochi K."/>
        </authorList>
    </citation>
    <scope>NUCLEOTIDE SEQUENCE [LARGE SCALE GENOMIC DNA]</scope>
    <source>
        <strain evidence="2 3">T-3040</strain>
    </source>
</reference>
<gene>
    <name evidence="2" type="ORF">PAT3040_06138</name>
</gene>
<proteinExistence type="predicted"/>
<protein>
    <submittedName>
        <fullName evidence="2">Peptidoglycan-binding protein LysM</fullName>
    </submittedName>
</protein>
<dbReference type="CDD" id="cd00118">
    <property type="entry name" value="LysM"/>
    <property type="match status" value="1"/>
</dbReference>
<accession>A0A2R5EXQ6</accession>
<evidence type="ECO:0000313" key="3">
    <source>
        <dbReference type="Proteomes" id="UP000245202"/>
    </source>
</evidence>
<dbReference type="PROSITE" id="PS51782">
    <property type="entry name" value="LYSM"/>
    <property type="match status" value="1"/>
</dbReference>
<dbReference type="InterPro" id="IPR018392">
    <property type="entry name" value="LysM"/>
</dbReference>
<dbReference type="Pfam" id="PF01476">
    <property type="entry name" value="LysM"/>
    <property type="match status" value="1"/>
</dbReference>
<dbReference type="AlphaFoldDB" id="A0A2R5EXQ6"/>
<keyword evidence="3" id="KW-1185">Reference proteome</keyword>
<comment type="caution">
    <text evidence="2">The sequence shown here is derived from an EMBL/GenBank/DDBJ whole genome shotgun (WGS) entry which is preliminary data.</text>
</comment>
<dbReference type="SMART" id="SM00257">
    <property type="entry name" value="LysM"/>
    <property type="match status" value="1"/>
</dbReference>
<evidence type="ECO:0000259" key="1">
    <source>
        <dbReference type="PROSITE" id="PS51782"/>
    </source>
</evidence>
<name>A0A2R5EXQ6_9BACL</name>
<dbReference type="EMBL" id="BDQX01000394">
    <property type="protein sequence ID" value="GBG11337.1"/>
    <property type="molecule type" value="Genomic_DNA"/>
</dbReference>
<dbReference type="SUPFAM" id="SSF54106">
    <property type="entry name" value="LysM domain"/>
    <property type="match status" value="1"/>
</dbReference>
<feature type="domain" description="LysM" evidence="1">
    <location>
        <begin position="180"/>
        <end position="229"/>
    </location>
</feature>
<organism evidence="2 3">
    <name type="scientific">Paenibacillus agaridevorans</name>
    <dbReference type="NCBI Taxonomy" id="171404"/>
    <lineage>
        <taxon>Bacteria</taxon>
        <taxon>Bacillati</taxon>
        <taxon>Bacillota</taxon>
        <taxon>Bacilli</taxon>
        <taxon>Bacillales</taxon>
        <taxon>Paenibacillaceae</taxon>
        <taxon>Paenibacillus</taxon>
    </lineage>
</organism>
<sequence>MSYWMELSFNNRQEWFYIPVLPASIEMSESGSGSTFNVAALGEINVIKDRKLSEYSFASFFPKEGSPFWPKLVKPAPEDTGAPRVKEDYKPPRECVRLIMKWMESKRPIRLKYNGSTFGIDTPVSIESFQWKETAGGGGDIEYSIKLKHYVFYSARKMTVQNGQATAPSSKRPDERIQPKTYTLRAGDSLWKVAQTMLGDGSRWGEIQRLNGIKDAEIRRLPVGKVLKLP</sequence>
<dbReference type="Gene3D" id="3.10.350.10">
    <property type="entry name" value="LysM domain"/>
    <property type="match status" value="1"/>
</dbReference>
<dbReference type="InterPro" id="IPR036779">
    <property type="entry name" value="LysM_dom_sf"/>
</dbReference>
<evidence type="ECO:0000313" key="2">
    <source>
        <dbReference type="EMBL" id="GBG11337.1"/>
    </source>
</evidence>
<dbReference type="Proteomes" id="UP000245202">
    <property type="component" value="Unassembled WGS sequence"/>
</dbReference>